<gene>
    <name evidence="1" type="ORF">ACJRO7_011356</name>
</gene>
<keyword evidence="2" id="KW-1185">Reference proteome</keyword>
<dbReference type="SUPFAM" id="SSF52047">
    <property type="entry name" value="RNI-like"/>
    <property type="match status" value="1"/>
</dbReference>
<dbReference type="EMBL" id="JBJKBG010000002">
    <property type="protein sequence ID" value="KAL3750344.1"/>
    <property type="molecule type" value="Genomic_DNA"/>
</dbReference>
<comment type="caution">
    <text evidence="1">The sequence shown here is derived from an EMBL/GenBank/DDBJ whole genome shotgun (WGS) entry which is preliminary data.</text>
</comment>
<dbReference type="PANTHER" id="PTHR48054">
    <property type="entry name" value="RECEPTOR KINASE-LIKE PROTEIN XA21"/>
    <property type="match status" value="1"/>
</dbReference>
<evidence type="ECO:0000313" key="1">
    <source>
        <dbReference type="EMBL" id="KAL3750344.1"/>
    </source>
</evidence>
<proteinExistence type="predicted"/>
<dbReference type="InterPro" id="IPR032675">
    <property type="entry name" value="LRR_dom_sf"/>
</dbReference>
<name>A0ABD3LIH9_EUCGL</name>
<dbReference type="InterPro" id="IPR052592">
    <property type="entry name" value="LRR-RLK"/>
</dbReference>
<evidence type="ECO:0000313" key="2">
    <source>
        <dbReference type="Proteomes" id="UP001634007"/>
    </source>
</evidence>
<dbReference type="PANTHER" id="PTHR48054:SF82">
    <property type="entry name" value="LRR RECEPTOR-LIKE SERINE_THREONINE-PROTEIN KINASE FLS2"/>
    <property type="match status" value="1"/>
</dbReference>
<dbReference type="AlphaFoldDB" id="A0ABD3LIH9"/>
<dbReference type="Gene3D" id="3.80.10.10">
    <property type="entry name" value="Ribonuclease Inhibitor"/>
    <property type="match status" value="2"/>
</dbReference>
<protein>
    <submittedName>
        <fullName evidence="1">Uncharacterized protein</fullName>
    </submittedName>
</protein>
<reference evidence="1 2" key="1">
    <citation type="submission" date="2024-11" db="EMBL/GenBank/DDBJ databases">
        <title>Chromosome-level genome assembly of Eucalyptus globulus Labill. provides insights into its genome evolution.</title>
        <authorList>
            <person name="Li X."/>
        </authorList>
    </citation>
    <scope>NUCLEOTIDE SEQUENCE [LARGE SCALE GENOMIC DNA]</scope>
    <source>
        <strain evidence="1">CL2024</strain>
        <tissue evidence="1">Fresh tender leaves</tissue>
    </source>
</reference>
<organism evidence="1 2">
    <name type="scientific">Eucalyptus globulus</name>
    <name type="common">Tasmanian blue gum</name>
    <dbReference type="NCBI Taxonomy" id="34317"/>
    <lineage>
        <taxon>Eukaryota</taxon>
        <taxon>Viridiplantae</taxon>
        <taxon>Streptophyta</taxon>
        <taxon>Embryophyta</taxon>
        <taxon>Tracheophyta</taxon>
        <taxon>Spermatophyta</taxon>
        <taxon>Magnoliopsida</taxon>
        <taxon>eudicotyledons</taxon>
        <taxon>Gunneridae</taxon>
        <taxon>Pentapetalae</taxon>
        <taxon>rosids</taxon>
        <taxon>malvids</taxon>
        <taxon>Myrtales</taxon>
        <taxon>Myrtaceae</taxon>
        <taxon>Myrtoideae</taxon>
        <taxon>Eucalypteae</taxon>
        <taxon>Eucalyptus</taxon>
    </lineage>
</organism>
<sequence>MGVPRIGTVARLVKVMSQTLSLDNVCLIGKFGFVAVSGVIMLQNLSVSRSQLTGIVSELDLHSNGFAGDVTKLLSLFHSVEYADLSYNELFGSLDLVLGNSNFLSSIRYLNVSSNSSVFETSKNRLVGKIPSFNFVVSSGSPARKQPVVGFFAASAVAGELYDLVCDGSYWGNYVEGVPAHLTGTLPIQTCQYFRLTSFQISDNLVGGLFPNNSLSGPLPWEIDRYRNLVYLDLPPNYFEGGLPNNLLDELQGFNVSYNNFSAKETLCWFLLMHQNLQKGLQIGLNELGTRMRTATKIALIGDLVGESNSSVAKVIVDLSYIERIDELVSSHLSLLSSSNPLPSNKPNVLKKSWEGVVMKHHVKLHFIPAMFWLSNG</sequence>
<accession>A0ABD3LIH9</accession>
<dbReference type="Proteomes" id="UP001634007">
    <property type="component" value="Unassembled WGS sequence"/>
</dbReference>